<evidence type="ECO:0000313" key="12">
    <source>
        <dbReference type="EMBL" id="HIX49496.1"/>
    </source>
</evidence>
<evidence type="ECO:0000256" key="1">
    <source>
        <dbReference type="ARBA" id="ARBA00008226"/>
    </source>
</evidence>
<evidence type="ECO:0000313" key="13">
    <source>
        <dbReference type="Proteomes" id="UP000824243"/>
    </source>
</evidence>
<comment type="catalytic activity">
    <reaction evidence="9 10">
        <text>tRNA(Lys) + L-lysine + ATP = L-lysyl-tRNA(Lys) + AMP + diphosphate</text>
        <dbReference type="Rhea" id="RHEA:20792"/>
        <dbReference type="Rhea" id="RHEA-COMP:9696"/>
        <dbReference type="Rhea" id="RHEA-COMP:9697"/>
        <dbReference type="ChEBI" id="CHEBI:30616"/>
        <dbReference type="ChEBI" id="CHEBI:32551"/>
        <dbReference type="ChEBI" id="CHEBI:33019"/>
        <dbReference type="ChEBI" id="CHEBI:78442"/>
        <dbReference type="ChEBI" id="CHEBI:78529"/>
        <dbReference type="ChEBI" id="CHEBI:456215"/>
        <dbReference type="EC" id="6.1.1.6"/>
    </reaction>
</comment>
<dbReference type="InterPro" id="IPR044136">
    <property type="entry name" value="Lys-tRNA-ligase_II_N"/>
</dbReference>
<evidence type="ECO:0000256" key="8">
    <source>
        <dbReference type="ARBA" id="ARBA00023146"/>
    </source>
</evidence>
<evidence type="ECO:0000256" key="7">
    <source>
        <dbReference type="ARBA" id="ARBA00022917"/>
    </source>
</evidence>
<dbReference type="PROSITE" id="PS50862">
    <property type="entry name" value="AA_TRNA_LIGASE_II"/>
    <property type="match status" value="1"/>
</dbReference>
<dbReference type="SUPFAM" id="SSF50249">
    <property type="entry name" value="Nucleic acid-binding proteins"/>
    <property type="match status" value="1"/>
</dbReference>
<dbReference type="PANTHER" id="PTHR42918">
    <property type="entry name" value="LYSYL-TRNA SYNTHETASE"/>
    <property type="match status" value="1"/>
</dbReference>
<dbReference type="SUPFAM" id="SSF55681">
    <property type="entry name" value="Class II aaRS and biotin synthetases"/>
    <property type="match status" value="1"/>
</dbReference>
<protein>
    <recommendedName>
        <fullName evidence="2 10">Lysine--tRNA ligase</fullName>
        <ecNumber evidence="2 10">6.1.1.6</ecNumber>
    </recommendedName>
</protein>
<reference evidence="12" key="1">
    <citation type="journal article" date="2021" name="PeerJ">
        <title>Extensive microbial diversity within the chicken gut microbiome revealed by metagenomics and culture.</title>
        <authorList>
            <person name="Gilroy R."/>
            <person name="Ravi A."/>
            <person name="Getino M."/>
            <person name="Pursley I."/>
            <person name="Horton D.L."/>
            <person name="Alikhan N.F."/>
            <person name="Baker D."/>
            <person name="Gharbi K."/>
            <person name="Hall N."/>
            <person name="Watson M."/>
            <person name="Adriaenssens E.M."/>
            <person name="Foster-Nyarko E."/>
            <person name="Jarju S."/>
            <person name="Secka A."/>
            <person name="Antonio M."/>
            <person name="Oren A."/>
            <person name="Chaudhuri R.R."/>
            <person name="La Ragione R."/>
            <person name="Hildebrand F."/>
            <person name="Pallen M.J."/>
        </authorList>
    </citation>
    <scope>NUCLEOTIDE SEQUENCE</scope>
    <source>
        <strain evidence="12">ChiSjej5B23-15282</strain>
    </source>
</reference>
<comment type="cofactor">
    <cofactor evidence="10">
        <name>Mg(2+)</name>
        <dbReference type="ChEBI" id="CHEBI:18420"/>
    </cofactor>
    <text evidence="10">Binds 3 Mg(2+) ions per subunit.</text>
</comment>
<dbReference type="EMBL" id="DXFA01000178">
    <property type="protein sequence ID" value="HIX49496.1"/>
    <property type="molecule type" value="Genomic_DNA"/>
</dbReference>
<dbReference type="GO" id="GO:0005829">
    <property type="term" value="C:cytosol"/>
    <property type="evidence" value="ECO:0007669"/>
    <property type="project" value="TreeGrafter"/>
</dbReference>
<dbReference type="GO" id="GO:0046872">
    <property type="term" value="F:metal ion binding"/>
    <property type="evidence" value="ECO:0007669"/>
    <property type="project" value="UniProtKB-KW"/>
</dbReference>
<dbReference type="Pfam" id="PF01336">
    <property type="entry name" value="tRNA_anti-codon"/>
    <property type="match status" value="1"/>
</dbReference>
<evidence type="ECO:0000256" key="4">
    <source>
        <dbReference type="ARBA" id="ARBA00022723"/>
    </source>
</evidence>
<proteinExistence type="inferred from homology"/>
<dbReference type="GO" id="GO:0000049">
    <property type="term" value="F:tRNA binding"/>
    <property type="evidence" value="ECO:0007669"/>
    <property type="project" value="TreeGrafter"/>
</dbReference>
<keyword evidence="8" id="KW-0030">Aminoacyl-tRNA synthetase</keyword>
<dbReference type="GO" id="GO:0006430">
    <property type="term" value="P:lysyl-tRNA aminoacylation"/>
    <property type="evidence" value="ECO:0007669"/>
    <property type="project" value="InterPro"/>
</dbReference>
<dbReference type="CDD" id="cd00775">
    <property type="entry name" value="LysRS_core"/>
    <property type="match status" value="1"/>
</dbReference>
<dbReference type="HAMAP" id="MF_00252">
    <property type="entry name" value="Lys_tRNA_synth_class2"/>
    <property type="match status" value="1"/>
</dbReference>
<dbReference type="FunFam" id="2.40.50.140:FF:000024">
    <property type="entry name" value="Lysine--tRNA ligase"/>
    <property type="match status" value="1"/>
</dbReference>
<dbReference type="Gene3D" id="2.40.50.140">
    <property type="entry name" value="Nucleic acid-binding proteins"/>
    <property type="match status" value="1"/>
</dbReference>
<feature type="non-terminal residue" evidence="12">
    <location>
        <position position="552"/>
    </location>
</feature>
<organism evidence="12 13">
    <name type="scientific">Candidatus Mediterraneibacter caccavium</name>
    <dbReference type="NCBI Taxonomy" id="2838661"/>
    <lineage>
        <taxon>Bacteria</taxon>
        <taxon>Bacillati</taxon>
        <taxon>Bacillota</taxon>
        <taxon>Clostridia</taxon>
        <taxon>Lachnospirales</taxon>
        <taxon>Lachnospiraceae</taxon>
        <taxon>Mediterraneibacter</taxon>
    </lineage>
</organism>
<dbReference type="AlphaFoldDB" id="A0A9D2AUE9"/>
<dbReference type="InterPro" id="IPR018149">
    <property type="entry name" value="Lys-tRNA-synth_II_C"/>
</dbReference>
<evidence type="ECO:0000256" key="10">
    <source>
        <dbReference type="RuleBase" id="RU000336"/>
    </source>
</evidence>
<dbReference type="PANTHER" id="PTHR42918:SF15">
    <property type="entry name" value="LYSINE--TRNA LIGASE, CHLOROPLASTIC_MITOCHONDRIAL"/>
    <property type="match status" value="1"/>
</dbReference>
<gene>
    <name evidence="12" type="primary">lysS</name>
    <name evidence="12" type="ORF">H9981_10905</name>
</gene>
<keyword evidence="5" id="KW-0547">Nucleotide-binding</keyword>
<evidence type="ECO:0000256" key="9">
    <source>
        <dbReference type="ARBA" id="ARBA00048573"/>
    </source>
</evidence>
<evidence type="ECO:0000256" key="3">
    <source>
        <dbReference type="ARBA" id="ARBA00022598"/>
    </source>
</evidence>
<comment type="similarity">
    <text evidence="1">Belongs to the class-II aminoacyl-tRNA synthetase family.</text>
</comment>
<evidence type="ECO:0000256" key="2">
    <source>
        <dbReference type="ARBA" id="ARBA00013166"/>
    </source>
</evidence>
<dbReference type="CDD" id="cd04322">
    <property type="entry name" value="LysRS_N"/>
    <property type="match status" value="1"/>
</dbReference>
<dbReference type="GO" id="GO:0016740">
    <property type="term" value="F:transferase activity"/>
    <property type="evidence" value="ECO:0007669"/>
    <property type="project" value="UniProtKB-ARBA"/>
</dbReference>
<dbReference type="InterPro" id="IPR045864">
    <property type="entry name" value="aa-tRNA-synth_II/BPL/LPL"/>
</dbReference>
<dbReference type="GO" id="GO:0004824">
    <property type="term" value="F:lysine-tRNA ligase activity"/>
    <property type="evidence" value="ECO:0007669"/>
    <property type="project" value="UniProtKB-EC"/>
</dbReference>
<dbReference type="Gene3D" id="3.30.930.10">
    <property type="entry name" value="Bira Bifunctional Protein, Domain 2"/>
    <property type="match status" value="1"/>
</dbReference>
<accession>A0A9D2AUE9</accession>
<evidence type="ECO:0000259" key="11">
    <source>
        <dbReference type="PROSITE" id="PS50862"/>
    </source>
</evidence>
<keyword evidence="3 12" id="KW-0436">Ligase</keyword>
<feature type="domain" description="Aminoacyl-transfer RNA synthetases class-II family profile" evidence="11">
    <location>
        <begin position="179"/>
        <end position="490"/>
    </location>
</feature>
<keyword evidence="6" id="KW-0067">ATP-binding</keyword>
<dbReference type="InterPro" id="IPR002313">
    <property type="entry name" value="Lys-tRNA-ligase_II"/>
</dbReference>
<name>A0A9D2AUE9_9FIRM</name>
<dbReference type="InterPro" id="IPR004364">
    <property type="entry name" value="Aa-tRNA-synt_II"/>
</dbReference>
<dbReference type="PRINTS" id="PR00982">
    <property type="entry name" value="TRNASYNTHLYS"/>
</dbReference>
<sequence>MAQQQKNGQEQDLNQLRKVRREKLAELQQNGKDPFVITKYEQTHHSQEIKDNFEELEGKQVSIAGRMMSKRVMGKASFCNVQDLKGNIQSYVARDSIGEENYKEFKKLDVGDVIGIEGEVFKTKTGEMSIHASHVTLLSKSLQILPEKFHGLTNTDTRYRQRYVDLIMNPEVKDTFIKRSRIISAIRKYLDGEGFMEVETPMLVANAGGAAARPFETHFNALNEDLKLRISLELYLKRLIVGGLEKVYEIGRVFRNEGLDTRHNPEFTLMELYQAYTDYNGMMDLTENLYRHVAQEVLGTTKIVYNGIEMDLGKPFERITMVDAVKKYSGVDWNEVETLEQARELAKEHNIEFEERHKKGDILNLFFEEFVEEHLVQPTFVMDHPIEISPLTKKKPENPDYVERFEFFMNGWEMANAYSELNDPIDQRERFKAQEEQLAQGDEEANTTDEDFLNALEIGMPPTGGIGFGIDRMCMLLTDSAAIRDVLLFPTMKSIGGAEGKKTDKKEEFEPAVKIDLSKVKVEPLFEDAVDFDTFSKSDFRVVKVEACEAVP</sequence>
<dbReference type="InterPro" id="IPR004365">
    <property type="entry name" value="NA-bd_OB_tRNA"/>
</dbReference>
<dbReference type="EC" id="6.1.1.6" evidence="2 10"/>
<dbReference type="GO" id="GO:0140096">
    <property type="term" value="F:catalytic activity, acting on a protein"/>
    <property type="evidence" value="ECO:0007669"/>
    <property type="project" value="UniProtKB-ARBA"/>
</dbReference>
<reference evidence="12" key="2">
    <citation type="submission" date="2021-04" db="EMBL/GenBank/DDBJ databases">
        <authorList>
            <person name="Gilroy R."/>
        </authorList>
    </citation>
    <scope>NUCLEOTIDE SEQUENCE</scope>
    <source>
        <strain evidence="12">ChiSjej5B23-15282</strain>
    </source>
</reference>
<dbReference type="Pfam" id="PF00152">
    <property type="entry name" value="tRNA-synt_2"/>
    <property type="match status" value="1"/>
</dbReference>
<dbReference type="GO" id="GO:0005524">
    <property type="term" value="F:ATP binding"/>
    <property type="evidence" value="ECO:0007669"/>
    <property type="project" value="UniProtKB-KW"/>
</dbReference>
<keyword evidence="7" id="KW-0648">Protein biosynthesis</keyword>
<dbReference type="InterPro" id="IPR012340">
    <property type="entry name" value="NA-bd_OB-fold"/>
</dbReference>
<dbReference type="NCBIfam" id="NF001756">
    <property type="entry name" value="PRK00484.1"/>
    <property type="match status" value="1"/>
</dbReference>
<dbReference type="Proteomes" id="UP000824243">
    <property type="component" value="Unassembled WGS sequence"/>
</dbReference>
<evidence type="ECO:0000256" key="5">
    <source>
        <dbReference type="ARBA" id="ARBA00022741"/>
    </source>
</evidence>
<dbReference type="InterPro" id="IPR006195">
    <property type="entry name" value="aa-tRNA-synth_II"/>
</dbReference>
<evidence type="ECO:0000256" key="6">
    <source>
        <dbReference type="ARBA" id="ARBA00022840"/>
    </source>
</evidence>
<dbReference type="NCBIfam" id="TIGR00499">
    <property type="entry name" value="lysS_bact"/>
    <property type="match status" value="1"/>
</dbReference>
<keyword evidence="10" id="KW-0460">Magnesium</keyword>
<comment type="caution">
    <text evidence="12">The sequence shown here is derived from an EMBL/GenBank/DDBJ whole genome shotgun (WGS) entry which is preliminary data.</text>
</comment>
<keyword evidence="4 10" id="KW-0479">Metal-binding</keyword>